<evidence type="ECO:0000313" key="6">
    <source>
        <dbReference type="Proteomes" id="UP001501509"/>
    </source>
</evidence>
<keyword evidence="6" id="KW-1185">Reference proteome</keyword>
<protein>
    <submittedName>
        <fullName evidence="5">Glycerate kinase</fullName>
    </submittedName>
</protein>
<comment type="caution">
    <text evidence="5">The sequence shown here is derived from an EMBL/GenBank/DDBJ whole genome shotgun (WGS) entry which is preliminary data.</text>
</comment>
<proteinExistence type="inferred from homology"/>
<dbReference type="InterPro" id="IPR036129">
    <property type="entry name" value="Glycerate_kinase_sf"/>
</dbReference>
<dbReference type="InterPro" id="IPR018197">
    <property type="entry name" value="Glycerate_kinase_RE-like"/>
</dbReference>
<dbReference type="InterPro" id="IPR004381">
    <property type="entry name" value="Glycerate_kinase"/>
</dbReference>
<reference evidence="6" key="1">
    <citation type="journal article" date="2019" name="Int. J. Syst. Evol. Microbiol.">
        <title>The Global Catalogue of Microorganisms (GCM) 10K type strain sequencing project: providing services to taxonomists for standard genome sequencing and annotation.</title>
        <authorList>
            <consortium name="The Broad Institute Genomics Platform"/>
            <consortium name="The Broad Institute Genome Sequencing Center for Infectious Disease"/>
            <person name="Wu L."/>
            <person name="Ma J."/>
        </authorList>
    </citation>
    <scope>NUCLEOTIDE SEQUENCE [LARGE SCALE GENOMIC DNA]</scope>
    <source>
        <strain evidence="6">JCM 6833</strain>
    </source>
</reference>
<dbReference type="PIRSF" id="PIRSF006078">
    <property type="entry name" value="GlxK"/>
    <property type="match status" value="1"/>
</dbReference>
<evidence type="ECO:0000256" key="3">
    <source>
        <dbReference type="ARBA" id="ARBA00022777"/>
    </source>
</evidence>
<dbReference type="SUPFAM" id="SSF110738">
    <property type="entry name" value="Glycerate kinase I"/>
    <property type="match status" value="1"/>
</dbReference>
<organism evidence="5 6">
    <name type="scientific">Actinomadura fulvescens</name>
    <dbReference type="NCBI Taxonomy" id="46160"/>
    <lineage>
        <taxon>Bacteria</taxon>
        <taxon>Bacillati</taxon>
        <taxon>Actinomycetota</taxon>
        <taxon>Actinomycetes</taxon>
        <taxon>Streptosporangiales</taxon>
        <taxon>Thermomonosporaceae</taxon>
        <taxon>Actinomadura</taxon>
    </lineage>
</organism>
<evidence type="ECO:0000313" key="5">
    <source>
        <dbReference type="EMBL" id="GAA2638042.1"/>
    </source>
</evidence>
<evidence type="ECO:0000256" key="1">
    <source>
        <dbReference type="ARBA" id="ARBA00006284"/>
    </source>
</evidence>
<dbReference type="EMBL" id="BAAATD010000024">
    <property type="protein sequence ID" value="GAA2638042.1"/>
    <property type="molecule type" value="Genomic_DNA"/>
</dbReference>
<comment type="similarity">
    <text evidence="1 4">Belongs to the glycerate kinase type-1 family.</text>
</comment>
<dbReference type="Pfam" id="PF02595">
    <property type="entry name" value="Gly_kinase"/>
    <property type="match status" value="1"/>
</dbReference>
<evidence type="ECO:0000256" key="2">
    <source>
        <dbReference type="ARBA" id="ARBA00022679"/>
    </source>
</evidence>
<dbReference type="Gene3D" id="3.40.50.10350">
    <property type="entry name" value="Glycerate kinase, domain 1"/>
    <property type="match status" value="1"/>
</dbReference>
<dbReference type="PANTHER" id="PTHR21599:SF0">
    <property type="entry name" value="GLYCERATE KINASE"/>
    <property type="match status" value="1"/>
</dbReference>
<name>A0ABP6D7W6_9ACTN</name>
<dbReference type="PANTHER" id="PTHR21599">
    <property type="entry name" value="GLYCERATE KINASE"/>
    <property type="match status" value="1"/>
</dbReference>
<dbReference type="GO" id="GO:0016301">
    <property type="term" value="F:kinase activity"/>
    <property type="evidence" value="ECO:0007669"/>
    <property type="project" value="UniProtKB-KW"/>
</dbReference>
<sequence>MSSILIAPDKFKGCLSADKVADALAEGVSSRLPDARVHRLPLADGGEGSAAAARAAGFAIKHITVTGPDGRTRTAPLASRGGTVLIEAAAICGLATSPAGARIPLRATTLGVGEAIRIALIDRPDTIVLAVGGVATTDGGAGMLQALGARLTRADGTAVKPGGGGLAELTAADLTAAIQILSGIDLVLAVDVDNPLLGPHGTAAVYGPQKGAGAAEVAHLERSLGQFIHVLEHAGVSGARRAADTAGAGAAGGLGFAGLSLGARLRSGADHFLALLGAEGLLARSDLAITGEGSLDQQTLSGKLPVAFARHARRLAVPVHAVAGRCTLTAQQAGRHFRSVQALTDLTDLDPAHDGELSARLLRRCGQTIADRYRSESVAHDEAYTIIRKLTIESDS</sequence>
<dbReference type="Gene3D" id="3.90.1510.10">
    <property type="entry name" value="Glycerate kinase, domain 2"/>
    <property type="match status" value="1"/>
</dbReference>
<keyword evidence="3 4" id="KW-0418">Kinase</keyword>
<keyword evidence="2 4" id="KW-0808">Transferase</keyword>
<dbReference type="InterPro" id="IPR018193">
    <property type="entry name" value="Glyc_kinase_flavodox-like_fold"/>
</dbReference>
<dbReference type="RefSeq" id="WP_344549147.1">
    <property type="nucleotide sequence ID" value="NZ_BAAATD010000024.1"/>
</dbReference>
<evidence type="ECO:0000256" key="4">
    <source>
        <dbReference type="PIRNR" id="PIRNR006078"/>
    </source>
</evidence>
<dbReference type="NCBIfam" id="TIGR00045">
    <property type="entry name" value="glycerate kinase"/>
    <property type="match status" value="1"/>
</dbReference>
<accession>A0ABP6D7W6</accession>
<dbReference type="Proteomes" id="UP001501509">
    <property type="component" value="Unassembled WGS sequence"/>
</dbReference>
<gene>
    <name evidence="5" type="ORF">GCM10010411_92390</name>
</gene>